<dbReference type="OrthoDB" id="10300165at2759"/>
<dbReference type="PANTHER" id="PTHR21503">
    <property type="entry name" value="F-BOX-CONTAINING HYPOTHETICAL PROTEIN C.ELEGANS"/>
    <property type="match status" value="1"/>
</dbReference>
<sequence length="314" mass="35878">MSIDFFDFPVSVRDRIAGELPLADLLNLGILSKGAQQVSRLALRPHACEMKIKFERGSQPMLEFNGGICYQPLAPEFDEAQLETFKKHIKQYFPLFTNNLKIAISIKNQGSSNFVAAILDLVHSSKFPVTDLNLEEYTGNQLIMKSLFMSSETTSLSLMCRPTIYSFRDEIGPALANKVLQNQKMEIFWSIWVTPEMIMTNFKKCKEVILHNHSYDELDVIRILKHWKTGSSIRKLSLNVAQRGYGARLFIELNGDYVFDGVRQFAFQFMIRAMLPNCFVIQQDITGVRAVIAYQENEAHGELLLDCDSPLLQY</sequence>
<keyword evidence="2" id="KW-1185">Reference proteome</keyword>
<dbReference type="AlphaFoldDB" id="A0A2G5SML4"/>
<dbReference type="EMBL" id="PDUG01000006">
    <property type="protein sequence ID" value="PIC16268.1"/>
    <property type="molecule type" value="Genomic_DNA"/>
</dbReference>
<comment type="caution">
    <text evidence="1">The sequence shown here is derived from an EMBL/GenBank/DDBJ whole genome shotgun (WGS) entry which is preliminary data.</text>
</comment>
<name>A0A2G5SML4_9PELO</name>
<proteinExistence type="predicted"/>
<dbReference type="PANTHER" id="PTHR21503:SF8">
    <property type="entry name" value="F-BOX ASSOCIATED DOMAIN-CONTAINING PROTEIN-RELATED"/>
    <property type="match status" value="1"/>
</dbReference>
<protein>
    <recommendedName>
        <fullName evidence="3">F-box domain-containing protein</fullName>
    </recommendedName>
</protein>
<evidence type="ECO:0008006" key="3">
    <source>
        <dbReference type="Google" id="ProtNLM"/>
    </source>
</evidence>
<reference evidence="2" key="1">
    <citation type="submission" date="2017-10" db="EMBL/GenBank/DDBJ databases">
        <title>Rapid genome shrinkage in a self-fertile nematode reveals novel sperm competition proteins.</title>
        <authorList>
            <person name="Yin D."/>
            <person name="Schwarz E.M."/>
            <person name="Thomas C.G."/>
            <person name="Felde R.L."/>
            <person name="Korf I.F."/>
            <person name="Cutter A.D."/>
            <person name="Schartner C.M."/>
            <person name="Ralston E.J."/>
            <person name="Meyer B.J."/>
            <person name="Haag E.S."/>
        </authorList>
    </citation>
    <scope>NUCLEOTIDE SEQUENCE [LARGE SCALE GENOMIC DNA]</scope>
    <source>
        <strain evidence="2">JU1422</strain>
    </source>
</reference>
<evidence type="ECO:0000313" key="1">
    <source>
        <dbReference type="EMBL" id="PIC16268.1"/>
    </source>
</evidence>
<evidence type="ECO:0000313" key="2">
    <source>
        <dbReference type="Proteomes" id="UP000230233"/>
    </source>
</evidence>
<accession>A0A2G5SML4</accession>
<gene>
    <name evidence="1" type="primary">Cnig_chr_X.g22929</name>
    <name evidence="1" type="ORF">B9Z55_022929</name>
</gene>
<organism evidence="1 2">
    <name type="scientific">Caenorhabditis nigoni</name>
    <dbReference type="NCBI Taxonomy" id="1611254"/>
    <lineage>
        <taxon>Eukaryota</taxon>
        <taxon>Metazoa</taxon>
        <taxon>Ecdysozoa</taxon>
        <taxon>Nematoda</taxon>
        <taxon>Chromadorea</taxon>
        <taxon>Rhabditida</taxon>
        <taxon>Rhabditina</taxon>
        <taxon>Rhabditomorpha</taxon>
        <taxon>Rhabditoidea</taxon>
        <taxon>Rhabditidae</taxon>
        <taxon>Peloderinae</taxon>
        <taxon>Caenorhabditis</taxon>
    </lineage>
</organism>
<dbReference type="Proteomes" id="UP000230233">
    <property type="component" value="Chromosome X"/>
</dbReference>